<name>A0A0R3RNM6_9BILA</name>
<reference evidence="3" key="1">
    <citation type="submission" date="2017-02" db="UniProtKB">
        <authorList>
            <consortium name="WormBaseParasite"/>
        </authorList>
    </citation>
    <scope>IDENTIFICATION</scope>
</reference>
<evidence type="ECO:0000313" key="3">
    <source>
        <dbReference type="WBParaSite" id="EEL_0000308701-mRNA-1"/>
    </source>
</evidence>
<dbReference type="Pfam" id="PF07002">
    <property type="entry name" value="Copine"/>
    <property type="match status" value="1"/>
</dbReference>
<organism evidence="2 3">
    <name type="scientific">Elaeophora elaphi</name>
    <dbReference type="NCBI Taxonomy" id="1147741"/>
    <lineage>
        <taxon>Eukaryota</taxon>
        <taxon>Metazoa</taxon>
        <taxon>Ecdysozoa</taxon>
        <taxon>Nematoda</taxon>
        <taxon>Chromadorea</taxon>
        <taxon>Rhabditida</taxon>
        <taxon>Spirurina</taxon>
        <taxon>Spiruromorpha</taxon>
        <taxon>Filarioidea</taxon>
        <taxon>Onchocercidae</taxon>
        <taxon>Elaeophora</taxon>
    </lineage>
</organism>
<protein>
    <submittedName>
        <fullName evidence="3">Copine domain-containing protein</fullName>
    </submittedName>
</protein>
<dbReference type="Proteomes" id="UP000050640">
    <property type="component" value="Unplaced"/>
</dbReference>
<dbReference type="STRING" id="1147741.A0A0R3RNM6"/>
<dbReference type="InterPro" id="IPR045052">
    <property type="entry name" value="Copine"/>
</dbReference>
<dbReference type="GO" id="GO:0071277">
    <property type="term" value="P:cellular response to calcium ion"/>
    <property type="evidence" value="ECO:0007669"/>
    <property type="project" value="TreeGrafter"/>
</dbReference>
<dbReference type="InterPro" id="IPR010734">
    <property type="entry name" value="Copine_C"/>
</dbReference>
<feature type="domain" description="Copine C-terminal" evidence="1">
    <location>
        <begin position="1"/>
        <end position="184"/>
    </location>
</feature>
<evidence type="ECO:0000259" key="1">
    <source>
        <dbReference type="Pfam" id="PF07002"/>
    </source>
</evidence>
<keyword evidence="2" id="KW-1185">Reference proteome</keyword>
<dbReference type="WBParaSite" id="EEL_0000308701-mRNA-1">
    <property type="protein sequence ID" value="EEL_0000308701-mRNA-1"/>
    <property type="gene ID" value="EEL_0000308701"/>
</dbReference>
<dbReference type="PANTHER" id="PTHR10857:SF101">
    <property type="entry name" value="COPINE FAMILY PROTEIN 5"/>
    <property type="match status" value="1"/>
</dbReference>
<proteinExistence type="predicted"/>
<dbReference type="GO" id="GO:0005544">
    <property type="term" value="F:calcium-dependent phospholipid binding"/>
    <property type="evidence" value="ECO:0007669"/>
    <property type="project" value="InterPro"/>
</dbReference>
<dbReference type="GO" id="GO:0005886">
    <property type="term" value="C:plasma membrane"/>
    <property type="evidence" value="ECO:0007669"/>
    <property type="project" value="TreeGrafter"/>
</dbReference>
<evidence type="ECO:0000313" key="2">
    <source>
        <dbReference type="Proteomes" id="UP000050640"/>
    </source>
</evidence>
<sequence length="193" mass="21509">MFPAFGLGAKIPQALNNPENLEAEPYCRGIDGVLEAYRIAKRKIMPSDRAEYLAVLNAVDKIAENEGKNGLHYFILLIFISGSSIANFKRLLDAISNVRKTPISIIFMGRRMADLNGFCSTASSKRNAFPSGVKTNSDFVEFIDLNSVMIQEATAKQNERRIAERALRNVPWHLIAYMHKNNIAAKPPIQVGQ</sequence>
<dbReference type="AlphaFoldDB" id="A0A0R3RNM6"/>
<dbReference type="PANTHER" id="PTHR10857">
    <property type="entry name" value="COPINE"/>
    <property type="match status" value="1"/>
</dbReference>
<accession>A0A0R3RNM6</accession>